<gene>
    <name evidence="1" type="ORF">PGIGA_G00257280</name>
</gene>
<dbReference type="EMBL" id="CM040462">
    <property type="protein sequence ID" value="MCI4381888.1"/>
    <property type="molecule type" value="Genomic_DNA"/>
</dbReference>
<protein>
    <submittedName>
        <fullName evidence="1">Uncharacterized protein</fullName>
    </submittedName>
</protein>
<comment type="caution">
    <text evidence="1">The sequence shown here is derived from an EMBL/GenBank/DDBJ whole genome shotgun (WGS) entry which is preliminary data.</text>
</comment>
<proteinExistence type="predicted"/>
<name>A0ACC5WT76_PANGG</name>
<reference evidence="1 2" key="1">
    <citation type="journal article" date="2022" name="bioRxiv">
        <title>An ancient truncated duplication of the anti-Mullerian hormone receptor type 2 gene is a potential conserved master sex determinant in the Pangasiidae catfish family.</title>
        <authorList>
            <person name="Wen M."/>
            <person name="Pan Q."/>
            <person name="Jouanno E."/>
            <person name="Montfort J."/>
            <person name="Zahm M."/>
            <person name="Cabau C."/>
            <person name="Klopp C."/>
            <person name="Iampietro C."/>
            <person name="Roques C."/>
            <person name="Bouchez O."/>
            <person name="Castinel A."/>
            <person name="Donnadieu C."/>
            <person name="Parrinello H."/>
            <person name="Poncet C."/>
            <person name="Belmonte E."/>
            <person name="Gautier V."/>
            <person name="Avarre J.-C."/>
            <person name="Dugue R."/>
            <person name="Gustiano R."/>
            <person name="Ha T.T.T."/>
            <person name="Campet M."/>
            <person name="Sriphairoj K."/>
            <person name="Ribolli J."/>
            <person name="de Almeida F.L."/>
            <person name="Desvignes T."/>
            <person name="Postlethwait J.H."/>
            <person name="Bucao C.F."/>
            <person name="Robinson-Rechavi M."/>
            <person name="Bobe J."/>
            <person name="Herpin A."/>
            <person name="Guiguen Y."/>
        </authorList>
    </citation>
    <scope>NUCLEOTIDE SEQUENCE [LARGE SCALE GENOMIC DNA]</scope>
    <source>
        <strain evidence="1">YG-Dec2019</strain>
    </source>
</reference>
<dbReference type="Proteomes" id="UP000829447">
    <property type="component" value="Linkage Group LG9"/>
</dbReference>
<organism evidence="1 2">
    <name type="scientific">Pangasianodon gigas</name>
    <name type="common">Mekong giant catfish</name>
    <name type="synonym">Pangasius gigas</name>
    <dbReference type="NCBI Taxonomy" id="30993"/>
    <lineage>
        <taxon>Eukaryota</taxon>
        <taxon>Metazoa</taxon>
        <taxon>Chordata</taxon>
        <taxon>Craniata</taxon>
        <taxon>Vertebrata</taxon>
        <taxon>Euteleostomi</taxon>
        <taxon>Actinopterygii</taxon>
        <taxon>Neopterygii</taxon>
        <taxon>Teleostei</taxon>
        <taxon>Ostariophysi</taxon>
        <taxon>Siluriformes</taxon>
        <taxon>Pangasiidae</taxon>
        <taxon>Pangasianodon</taxon>
    </lineage>
</organism>
<evidence type="ECO:0000313" key="2">
    <source>
        <dbReference type="Proteomes" id="UP000829447"/>
    </source>
</evidence>
<sequence>MMAAHVVFAIDVDCRSEELNLPRDLYLSYLKQWILKVLLSLGSKYGFENVRWGYKFFHSRTVKSASLITRGTDFKELQEKAFSEFEGELVHKVGVSQKSSDEQYRLRPSPAICVQNTLKEILLDFQWDRPDMTSPTKLSLRPRRSTRNATNIPLADDDISCQGKNIVFVVSECPYSRREVMEFLQLCSGNIASQRDLPELILPKGLIDMLIHRKVTLHWADCSSCEVNNEADDYTGLKTIMEALQPVAGKVIPVLAPGMKLKHKDPNPSPRDNKGVLSFPTGSSTGYILSSEKIYKRAFPALIGTLCWGADEDKQTCSVSLEPVSCRQRRLCAPVEVTLRSVLRGLDTCRLKQSASESWVLFCPQKSEQDQFAFQSLFKELFILASDMLAEVSEGGQVHSAVLSVLSSNLALLTVLHSEEALSTCLVPSETADLPDTSDLPDIVSSVLKDIMKDEDTSGIPHQIPEWAAQELQQWTNLTTELAEGWFPLSDQSGISCHLMESMRLLHAAPEEQEQSEDSSQEQELTNSLAELYQNNKDGPSSGLKGKKRGTQRTPVRQKMKTMSRSLQMLNVARFNVKAQKSQTETDSSSTAKGTEKRGKRCSSERTRHGPMHFKNEEELLSHLNLRYQQAVEDKSVALITQVQELLSVVETFTKSNVNTGASFLNIIKKNLVKSTQSIRQLYGSTADAESKIRDCQLQVVLRLELCKLLSSDDQDHVEQMVEEVAGMLRVISLTKDPVYLSKFMQEEVLPLYLTGIPKVLADVYHSLGTQLPEVLVAVLPADFFSDDSMAKESVSVSSSPVSATQSLVSSVGDRLEELRNRSAKKRRTSMLTRHKSMTEAPQNIRQIEMPRKSTRQAKPKECIPQEKLSVGGQPTQKQTVQEVTKVRRNLFNQETMSSSKKAKMPRSQSVSAVDIMKKRKRSQKEDGQHTLLTKKVSETPLHKQVSNRLLHRQRNSRNSGDTDMVVVEESPIKPATDLRRSPRIKKLARRHSSVFYSSSQPRSRNLDRALSSSQLPVSESKGGINIKAVKSPMRLLFGAAESPARPSTSRSIIRDAEVDRLGSTDSVFENCNKTPRKSPHKQLGSAVGSRSPRTPSSSSKAQSCFFPKSPGCAVGESTMVLRGSPFRSPASKSLVLETPKKSPLKGILKTPVKSFMECGSPSGPSVRSPNMRTPRKSVTWSPSPWIGLPEQPFKVPDSPVSSIRYSPRLITPSKLCRDQGDIFKTPEKASQQKSKVSPKTAQRVSEITRNVGIEEPQLSQRSEKIRRTLSLPEKGDPQSPNILSYDHPSPPTPGIKTPSKSPEPTHTMCTRSGRTPLKHSSTLPLDKAKGLTDSSSSRKGTSSLNEESSPEPTLRSPSSGSHTPVSTNHPTTLSNETEHNQALHCETWTTKGIDGQNESIQMIEEASSSDTQQFDSSQFSATSTEESIDIAEASVVKTELTGGIKMNISFSRKSSKFSEVFEFTGTPALPAKSTQGCSRYGFRQTPDRQQRKAAARLGYSPGFPVFSSPQASGTPAHRKKQPVESNPLTYQVELEMQASGLPKLKFKRTDSFNSGETSDYAANGLVSHINNKPSRVDSPLTHCSKHREPSCISPPHCTPGKGGVQKYICQSITPTRLLTNSPSPLGPGEHMPWTPSPQSVGRSTPENFRTWPRKKRARTGLLGTKEIKEGAEILEDPELDGVFRLPGTEEPKELRDTPAFKYALGIPSKLCSSEKMDWAESVVHNCDKRDSMKCDELSWISGNGSLGSVVTPPHSKVKKPVSASGILALTQSPLLYKGKTASVTKETPQSDESSGNSEQYGSKGMHTFNVSPVSQPRRRQACGRTYSRKRLLDP</sequence>
<keyword evidence="2" id="KW-1185">Reference proteome</keyword>
<accession>A0ACC5WT76</accession>
<evidence type="ECO:0000313" key="1">
    <source>
        <dbReference type="EMBL" id="MCI4381888.1"/>
    </source>
</evidence>